<organism evidence="2 3">
    <name type="scientific">Floridaenema fluviatile BLCC-F154</name>
    <dbReference type="NCBI Taxonomy" id="3153640"/>
    <lineage>
        <taxon>Bacteria</taxon>
        <taxon>Bacillati</taxon>
        <taxon>Cyanobacteriota</taxon>
        <taxon>Cyanophyceae</taxon>
        <taxon>Oscillatoriophycideae</taxon>
        <taxon>Aerosakkonematales</taxon>
        <taxon>Aerosakkonemataceae</taxon>
        <taxon>Floridanema</taxon>
        <taxon>Floridanema fluviatile</taxon>
    </lineage>
</organism>
<dbReference type="Gene3D" id="2.150.10.10">
    <property type="entry name" value="Serralysin-like metalloprotease, C-terminal"/>
    <property type="match status" value="1"/>
</dbReference>
<dbReference type="SUPFAM" id="SSF51120">
    <property type="entry name" value="beta-Roll"/>
    <property type="match status" value="1"/>
</dbReference>
<gene>
    <name evidence="2" type="ORF">ACE1B6_00690</name>
</gene>
<comment type="caution">
    <text evidence="2">The sequence shown here is derived from an EMBL/GenBank/DDBJ whole genome shotgun (WGS) entry which is preliminary data.</text>
</comment>
<name>A0ABV4Y5I9_9CYAN</name>
<feature type="compositionally biased region" description="Gly residues" evidence="1">
    <location>
        <begin position="275"/>
        <end position="304"/>
    </location>
</feature>
<dbReference type="RefSeq" id="WP_413255308.1">
    <property type="nucleotide sequence ID" value="NZ_JBHFNS010000013.1"/>
</dbReference>
<dbReference type="PRINTS" id="PR01228">
    <property type="entry name" value="EGGSHELL"/>
</dbReference>
<dbReference type="PROSITE" id="PS00330">
    <property type="entry name" value="HEMOLYSIN_CALCIUM"/>
    <property type="match status" value="2"/>
</dbReference>
<dbReference type="PRINTS" id="PR00313">
    <property type="entry name" value="CABNDNGRPT"/>
</dbReference>
<sequence length="713" mass="70460">MQTFTVNTISDVVNPNDGVLSLREAIIAAGTIPGRDRIELQQSVFITSSLPILERGNDIDFIGQNRNTAINGLNRQIFTINGADVTFRQMTFLNGLAEGGDGVNGGGGGAGLGGALFINQGRVTVDDVIFSQNRAIGGDGTIGRTGGRGGNDSGTGNNGLIGGSGGLLNANNTLLNPLMFGGAGSGGSGGRGGSTIGSRNGSDAFGGNIGGFGSGGGSGGAGGGGGGGSGALFPAGNGGNGGAGGAGGFGGGGGAGGGGGGGGANVLLGRTGRGGSGGAGSAGGTTFGNVGGGDGGPGQAGGNGSSTFIGDSPGRGGIAGQGGGGGGLGGAIFVRQDATLHVNASSFSSNSATGGQGFERGTGAGSGVFIQNGANVTFGRGTTFENTNSSFRFNRDELNDPIFGSFTTVITGQWEDDIRTGDAGQNTFLFERNDRTDTVTNFTGIGQGINPPESVVNEVDTLQFIGEGFTAENLLLTPEGNNLRVSFAGIDDTQVILENVQLEDLDNLSTPGGNYGQLGNILFDGDTQIQDSFDVVNADSVPTQLGTANQVYFLNDLDNNVSGIADSNDVVNAQGGNDTITGLSGDDILRGGDGDDVLDGGVGADVLIGNAGNDRLYLGDDSDVDTVIYGNGDGSDIVHQFKLGAGGDLLQFAGVDAIDVVVNGSNTLFRRSSGTPEFGTGETLLELRDVTGLSADNIGLNISPVNTAQFSFA</sequence>
<accession>A0ABV4Y5I9</accession>
<evidence type="ECO:0000313" key="3">
    <source>
        <dbReference type="Proteomes" id="UP001576776"/>
    </source>
</evidence>
<evidence type="ECO:0008006" key="4">
    <source>
        <dbReference type="Google" id="ProtNLM"/>
    </source>
</evidence>
<dbReference type="EMBL" id="JBHFNS010000013">
    <property type="protein sequence ID" value="MFB2933773.1"/>
    <property type="molecule type" value="Genomic_DNA"/>
</dbReference>
<dbReference type="InterPro" id="IPR018511">
    <property type="entry name" value="Hemolysin-typ_Ca-bd_CS"/>
</dbReference>
<dbReference type="InterPro" id="IPR011049">
    <property type="entry name" value="Serralysin-like_metalloprot_C"/>
</dbReference>
<evidence type="ECO:0000313" key="2">
    <source>
        <dbReference type="EMBL" id="MFB2933773.1"/>
    </source>
</evidence>
<protein>
    <recommendedName>
        <fullName evidence="4">Calcium-binding protein</fullName>
    </recommendedName>
</protein>
<reference evidence="2 3" key="1">
    <citation type="submission" date="2024-09" db="EMBL/GenBank/DDBJ databases">
        <title>Floridaenema gen nov. (Aerosakkonemataceae, Aerosakkonematales ord. nov., Cyanobacteria) from benthic tropical and subtropical fresh waters, with the description of four new species.</title>
        <authorList>
            <person name="Moretto J.A."/>
            <person name="Berthold D.E."/>
            <person name="Lefler F.W."/>
            <person name="Huang I.-S."/>
            <person name="Laughinghouse H. IV."/>
        </authorList>
    </citation>
    <scope>NUCLEOTIDE SEQUENCE [LARGE SCALE GENOMIC DNA]</scope>
    <source>
        <strain evidence="2 3">BLCC-F154</strain>
    </source>
</reference>
<feature type="region of interest" description="Disordered" evidence="1">
    <location>
        <begin position="275"/>
        <end position="323"/>
    </location>
</feature>
<dbReference type="Proteomes" id="UP001576776">
    <property type="component" value="Unassembled WGS sequence"/>
</dbReference>
<evidence type="ECO:0000256" key="1">
    <source>
        <dbReference type="SAM" id="MobiDB-lite"/>
    </source>
</evidence>
<keyword evidence="3" id="KW-1185">Reference proteome</keyword>
<proteinExistence type="predicted"/>
<feature type="compositionally biased region" description="Gly residues" evidence="1">
    <location>
        <begin position="313"/>
        <end position="323"/>
    </location>
</feature>